<keyword evidence="2" id="KW-1185">Reference proteome</keyword>
<reference evidence="1 2" key="1">
    <citation type="submission" date="2023-08" db="EMBL/GenBank/DDBJ databases">
        <title>Phytohabitans sansha sp. nov., isolated from marine sediment.</title>
        <authorList>
            <person name="Zhao Y."/>
            <person name="Yi K."/>
        </authorList>
    </citation>
    <scope>NUCLEOTIDE SEQUENCE [LARGE SCALE GENOMIC DNA]</scope>
    <source>
        <strain evidence="1 2">ZYX-F-186</strain>
    </source>
</reference>
<comment type="caution">
    <text evidence="1">The sequence shown here is derived from an EMBL/GenBank/DDBJ whole genome shotgun (WGS) entry which is preliminary data.</text>
</comment>
<dbReference type="Proteomes" id="UP001230908">
    <property type="component" value="Unassembled WGS sequence"/>
</dbReference>
<evidence type="ECO:0000313" key="1">
    <source>
        <dbReference type="EMBL" id="MDQ7906554.1"/>
    </source>
</evidence>
<accession>A0ABU0ZHM0</accession>
<name>A0ABU0ZHM0_9ACTN</name>
<organism evidence="1 2">
    <name type="scientific">Phytohabitans maris</name>
    <dbReference type="NCBI Taxonomy" id="3071409"/>
    <lineage>
        <taxon>Bacteria</taxon>
        <taxon>Bacillati</taxon>
        <taxon>Actinomycetota</taxon>
        <taxon>Actinomycetes</taxon>
        <taxon>Micromonosporales</taxon>
        <taxon>Micromonosporaceae</taxon>
    </lineage>
</organism>
<protein>
    <submittedName>
        <fullName evidence="1">Uncharacterized protein</fullName>
    </submittedName>
</protein>
<dbReference type="EMBL" id="JAVHUY010000016">
    <property type="protein sequence ID" value="MDQ7906554.1"/>
    <property type="molecule type" value="Genomic_DNA"/>
</dbReference>
<proteinExistence type="predicted"/>
<evidence type="ECO:0000313" key="2">
    <source>
        <dbReference type="Proteomes" id="UP001230908"/>
    </source>
</evidence>
<gene>
    <name evidence="1" type="ORF">RB614_18730</name>
</gene>
<sequence length="89" mass="9434">MGSYLDIQDDPNEVSGTGAILRAIGTSFQGQARGILADINAVNAERPWGSGLDRAGEGLIRPADKTVLAMTEYQGVDAESRTKINQTNV</sequence>
<dbReference type="RefSeq" id="WP_308713824.1">
    <property type="nucleotide sequence ID" value="NZ_JAVHUY010000016.1"/>
</dbReference>